<dbReference type="RefSeq" id="WP_269442569.1">
    <property type="nucleotide sequence ID" value="NZ_CP097463.1"/>
</dbReference>
<organism evidence="1 2">
    <name type="scientific">Jatrophihabitans cynanchi</name>
    <dbReference type="NCBI Taxonomy" id="2944128"/>
    <lineage>
        <taxon>Bacteria</taxon>
        <taxon>Bacillati</taxon>
        <taxon>Actinomycetota</taxon>
        <taxon>Actinomycetes</taxon>
        <taxon>Jatrophihabitantales</taxon>
        <taxon>Jatrophihabitantaceae</taxon>
        <taxon>Jatrophihabitans</taxon>
    </lineage>
</organism>
<gene>
    <name evidence="1" type="ORF">M6B22_16070</name>
</gene>
<evidence type="ECO:0000313" key="2">
    <source>
        <dbReference type="Proteomes" id="UP001164693"/>
    </source>
</evidence>
<accession>A0ABY7JUM6</accession>
<protein>
    <submittedName>
        <fullName evidence="1">CalY family protein</fullName>
    </submittedName>
</protein>
<proteinExistence type="predicted"/>
<dbReference type="InterPro" id="IPR023833">
    <property type="entry name" value="Signal_pept_SipW-depend-type"/>
</dbReference>
<name>A0ABY7JUM6_9ACTN</name>
<evidence type="ECO:0000313" key="1">
    <source>
        <dbReference type="EMBL" id="WAX56043.1"/>
    </source>
</evidence>
<dbReference type="NCBIfam" id="TIGR04088">
    <property type="entry name" value="cognate_SipW"/>
    <property type="match status" value="1"/>
</dbReference>
<dbReference type="Proteomes" id="UP001164693">
    <property type="component" value="Chromosome"/>
</dbReference>
<reference evidence="1" key="1">
    <citation type="submission" date="2022-05" db="EMBL/GenBank/DDBJ databases">
        <title>Jatrophihabitans sp. SB3-54 whole genome sequence.</title>
        <authorList>
            <person name="Suh M.K."/>
            <person name="Eom M.K."/>
            <person name="Kim J.S."/>
            <person name="Kim H.S."/>
            <person name="Do H.E."/>
            <person name="Shin Y.K."/>
            <person name="Lee J.-S."/>
        </authorList>
    </citation>
    <scope>NUCLEOTIDE SEQUENCE</scope>
    <source>
        <strain evidence="1">SB3-54</strain>
    </source>
</reference>
<dbReference type="EMBL" id="CP097463">
    <property type="protein sequence ID" value="WAX56043.1"/>
    <property type="molecule type" value="Genomic_DNA"/>
</dbReference>
<keyword evidence="2" id="KW-1185">Reference proteome</keyword>
<sequence>MDRRLVSGAIAAIAAVGLGVGGSTSAAFNDFSDVPGNQTAAGTLQLDLTPGASGSVVVSLGRLMPGGRSTRAVWVAANDSTSSIDGTLSLRFHDLVDTAAPCDTSRDKARAVLAAGVAGCTVTDTTVSGVPEHGSLSKVLTMSVSAARMLGAASCSVQSQGTAVALPETGRGNLAMLAASAQQLPVAERDGGRLVLGPGEGVCVAVTADWPGDEAPGTNEPADNAAQGDSLTVQLSFDLTQVHS</sequence>